<comment type="caution">
    <text evidence="2">The sequence shown here is derived from an EMBL/GenBank/DDBJ whole genome shotgun (WGS) entry which is preliminary data.</text>
</comment>
<feature type="transmembrane region" description="Helical" evidence="1">
    <location>
        <begin position="12"/>
        <end position="44"/>
    </location>
</feature>
<keyword evidence="3" id="KW-1185">Reference proteome</keyword>
<evidence type="ECO:0000313" key="3">
    <source>
        <dbReference type="Proteomes" id="UP001314903"/>
    </source>
</evidence>
<keyword evidence="1" id="KW-0472">Membrane</keyword>
<dbReference type="RefSeq" id="WP_209659074.1">
    <property type="nucleotide sequence ID" value="NZ_JAGGLI010000004.1"/>
</dbReference>
<feature type="transmembrane region" description="Helical" evidence="1">
    <location>
        <begin position="105"/>
        <end position="128"/>
    </location>
</feature>
<protein>
    <recommendedName>
        <fullName evidence="4">Tryptophan transporter TrpP</fullName>
    </recommendedName>
</protein>
<dbReference type="InterPro" id="IPR031360">
    <property type="entry name" value="TrpP"/>
</dbReference>
<name>A0ABS4KG26_9FIRM</name>
<evidence type="ECO:0008006" key="4">
    <source>
        <dbReference type="Google" id="ProtNLM"/>
    </source>
</evidence>
<reference evidence="2 3" key="1">
    <citation type="submission" date="2021-03" db="EMBL/GenBank/DDBJ databases">
        <title>Genomic Encyclopedia of Type Strains, Phase IV (KMG-IV): sequencing the most valuable type-strain genomes for metagenomic binning, comparative biology and taxonomic classification.</title>
        <authorList>
            <person name="Goeker M."/>
        </authorList>
    </citation>
    <scope>NUCLEOTIDE SEQUENCE [LARGE SCALE GENOMIC DNA]</scope>
    <source>
        <strain evidence="2 3">DSM 27512</strain>
    </source>
</reference>
<evidence type="ECO:0000313" key="2">
    <source>
        <dbReference type="EMBL" id="MBP2026740.1"/>
    </source>
</evidence>
<dbReference type="Pfam" id="PF17099">
    <property type="entry name" value="TrpP"/>
    <property type="match status" value="1"/>
</dbReference>
<accession>A0ABS4KG26</accession>
<sequence>MNTKDMITTSLLLAMGLVLHTIVPGVLGMKFDLLLTFMFLAILINPSFKNMFLSGVTAGVLSALTTTFPAGQLPNIIDKIFTAFFVFLLIKFMKEKINPIIRISIISFLGTIFSGVIFLTSALFLVGLPAPIEILIISVVLPTSFMNTFISSIIFKSLYRIGPIRKIISSGNASS</sequence>
<keyword evidence="1" id="KW-0812">Transmembrane</keyword>
<dbReference type="Gene3D" id="1.10.1760.20">
    <property type="match status" value="1"/>
</dbReference>
<dbReference type="Proteomes" id="UP001314903">
    <property type="component" value="Unassembled WGS sequence"/>
</dbReference>
<feature type="transmembrane region" description="Helical" evidence="1">
    <location>
        <begin position="134"/>
        <end position="155"/>
    </location>
</feature>
<gene>
    <name evidence="2" type="ORF">J2Z35_000531</name>
</gene>
<evidence type="ECO:0000256" key="1">
    <source>
        <dbReference type="SAM" id="Phobius"/>
    </source>
</evidence>
<keyword evidence="1" id="KW-1133">Transmembrane helix</keyword>
<feature type="transmembrane region" description="Helical" evidence="1">
    <location>
        <begin position="76"/>
        <end position="93"/>
    </location>
</feature>
<proteinExistence type="predicted"/>
<dbReference type="EMBL" id="JAGGLI010000004">
    <property type="protein sequence ID" value="MBP2026740.1"/>
    <property type="molecule type" value="Genomic_DNA"/>
</dbReference>
<organism evidence="2 3">
    <name type="scientific">Acetoanaerobium pronyense</name>
    <dbReference type="NCBI Taxonomy" id="1482736"/>
    <lineage>
        <taxon>Bacteria</taxon>
        <taxon>Bacillati</taxon>
        <taxon>Bacillota</taxon>
        <taxon>Clostridia</taxon>
        <taxon>Peptostreptococcales</taxon>
        <taxon>Filifactoraceae</taxon>
        <taxon>Acetoanaerobium</taxon>
    </lineage>
</organism>